<dbReference type="Proteomes" id="UP000324897">
    <property type="component" value="Chromosome 6"/>
</dbReference>
<keyword evidence="3" id="KW-1185">Reference proteome</keyword>
<sequence length="95" mass="10445">MWRVPGGDSPELVESSLSSSPAILPSHLPSPSARTHHHSIIEQITGFISHPPQGNVCLFSMQGHGQFARWNRLAMSFPQAFFKAGLILELVVDKQ</sequence>
<reference evidence="2 3" key="1">
    <citation type="journal article" date="2019" name="Sci. Rep.">
        <title>A high-quality genome of Eragrostis curvula grass provides insights into Poaceae evolution and supports new strategies to enhance forage quality.</title>
        <authorList>
            <person name="Carballo J."/>
            <person name="Santos B.A.C.M."/>
            <person name="Zappacosta D."/>
            <person name="Garbus I."/>
            <person name="Selva J.P."/>
            <person name="Gallo C.A."/>
            <person name="Diaz A."/>
            <person name="Albertini E."/>
            <person name="Caccamo M."/>
            <person name="Echenique V."/>
        </authorList>
    </citation>
    <scope>NUCLEOTIDE SEQUENCE [LARGE SCALE GENOMIC DNA]</scope>
    <source>
        <strain evidence="3">cv. Victoria</strain>
        <tissue evidence="2">Leaf</tissue>
    </source>
</reference>
<evidence type="ECO:0000313" key="3">
    <source>
        <dbReference type="Proteomes" id="UP000324897"/>
    </source>
</evidence>
<dbReference type="AlphaFoldDB" id="A0A5J9WSJ0"/>
<evidence type="ECO:0000256" key="1">
    <source>
        <dbReference type="SAM" id="MobiDB-lite"/>
    </source>
</evidence>
<gene>
    <name evidence="2" type="ORF">EJB05_01719</name>
</gene>
<comment type="caution">
    <text evidence="2">The sequence shown here is derived from an EMBL/GenBank/DDBJ whole genome shotgun (WGS) entry which is preliminary data.</text>
</comment>
<feature type="compositionally biased region" description="Low complexity" evidence="1">
    <location>
        <begin position="9"/>
        <end position="32"/>
    </location>
</feature>
<dbReference type="Gramene" id="TVU50350">
    <property type="protein sequence ID" value="TVU50350"/>
    <property type="gene ID" value="EJB05_01719"/>
</dbReference>
<organism evidence="2 3">
    <name type="scientific">Eragrostis curvula</name>
    <name type="common">weeping love grass</name>
    <dbReference type="NCBI Taxonomy" id="38414"/>
    <lineage>
        <taxon>Eukaryota</taxon>
        <taxon>Viridiplantae</taxon>
        <taxon>Streptophyta</taxon>
        <taxon>Embryophyta</taxon>
        <taxon>Tracheophyta</taxon>
        <taxon>Spermatophyta</taxon>
        <taxon>Magnoliopsida</taxon>
        <taxon>Liliopsida</taxon>
        <taxon>Poales</taxon>
        <taxon>Poaceae</taxon>
        <taxon>PACMAD clade</taxon>
        <taxon>Chloridoideae</taxon>
        <taxon>Eragrostideae</taxon>
        <taxon>Eragrostidinae</taxon>
        <taxon>Eragrostis</taxon>
    </lineage>
</organism>
<protein>
    <submittedName>
        <fullName evidence="2">Uncharacterized protein</fullName>
    </submittedName>
</protein>
<name>A0A5J9WSJ0_9POAL</name>
<accession>A0A5J9WSJ0</accession>
<feature type="region of interest" description="Disordered" evidence="1">
    <location>
        <begin position="1"/>
        <end position="35"/>
    </location>
</feature>
<evidence type="ECO:0000313" key="2">
    <source>
        <dbReference type="EMBL" id="TVU50350.1"/>
    </source>
</evidence>
<proteinExistence type="predicted"/>
<dbReference type="EMBL" id="RWGY01000002">
    <property type="protein sequence ID" value="TVU50350.1"/>
    <property type="molecule type" value="Genomic_DNA"/>
</dbReference>